<evidence type="ECO:0000256" key="8">
    <source>
        <dbReference type="ARBA" id="ARBA00022833"/>
    </source>
</evidence>
<comment type="subcellular location">
    <subcellularLocation>
        <location evidence="12">Nucleus</location>
    </subcellularLocation>
</comment>
<evidence type="ECO:0000256" key="6">
    <source>
        <dbReference type="ARBA" id="ARBA00022771"/>
    </source>
</evidence>
<evidence type="ECO:0000256" key="13">
    <source>
        <dbReference type="SAM" id="MobiDB-lite"/>
    </source>
</evidence>
<dbReference type="InterPro" id="IPR049125">
    <property type="entry name" value="FAN1-like_WH"/>
</dbReference>
<evidence type="ECO:0000259" key="17">
    <source>
        <dbReference type="SMART" id="SM00910"/>
    </source>
</evidence>
<feature type="region of interest" description="Disordered" evidence="13">
    <location>
        <begin position="372"/>
        <end position="405"/>
    </location>
</feature>
<feature type="transmembrane region" description="Helical" evidence="14">
    <location>
        <begin position="647"/>
        <end position="673"/>
    </location>
</feature>
<evidence type="ECO:0000256" key="7">
    <source>
        <dbReference type="ARBA" id="ARBA00022801"/>
    </source>
</evidence>
<keyword evidence="9 12" id="KW-0460">Magnesium</keyword>
<dbReference type="PANTHER" id="PTHR15749:SF4">
    <property type="entry name" value="FANCONI-ASSOCIATED NUCLEASE 1"/>
    <property type="match status" value="1"/>
</dbReference>
<keyword evidence="20" id="KW-1185">Reference proteome</keyword>
<dbReference type="FunFam" id="3.30.70.2330:FF:000002">
    <property type="entry name" value="Fanconi-associated nuclease"/>
    <property type="match status" value="1"/>
</dbReference>
<evidence type="ECO:0000256" key="10">
    <source>
        <dbReference type="ARBA" id="ARBA00023204"/>
    </source>
</evidence>
<comment type="similarity">
    <text evidence="2 12">Belongs to the FAN1 family.</text>
</comment>
<dbReference type="InterPro" id="IPR012458">
    <property type="entry name" value="DUF1664"/>
</dbReference>
<dbReference type="GO" id="GO:0004528">
    <property type="term" value="F:phosphodiesterase I activity"/>
    <property type="evidence" value="ECO:0007669"/>
    <property type="project" value="UniProtKB-EC"/>
</dbReference>
<reference evidence="19 20" key="1">
    <citation type="submission" date="2019-04" db="EMBL/GenBank/DDBJ databases">
        <title>An improved genome assembly and genetic linkage map for asparagus bean, Vigna unguiculata ssp. sesquipedialis.</title>
        <authorList>
            <person name="Xia Q."/>
            <person name="Zhang R."/>
            <person name="Dong Y."/>
        </authorList>
    </citation>
    <scope>NUCLEOTIDE SEQUENCE [LARGE SCALE GENOMIC DNA]</scope>
    <source>
        <tissue evidence="19">Leaf</tissue>
    </source>
</reference>
<dbReference type="InterPro" id="IPR033315">
    <property type="entry name" value="Fan1-like"/>
</dbReference>
<comment type="function">
    <text evidence="12">Nuclease required for the repair of DNA interstrand cross-links (ICL). Acts as a 5'-3' exonuclease that anchors at a cut end of DNA and cleaves DNA successively at every third nucleotide, allowing to excise an ICL from one strand through flanking incisions.</text>
</comment>
<feature type="compositionally biased region" description="Pro residues" evidence="13">
    <location>
        <begin position="376"/>
        <end position="392"/>
    </location>
</feature>
<feature type="domain" description="UBZ4-type" evidence="16">
    <location>
        <begin position="407"/>
        <end position="433"/>
    </location>
</feature>
<evidence type="ECO:0000256" key="3">
    <source>
        <dbReference type="ARBA" id="ARBA00022722"/>
    </source>
</evidence>
<keyword evidence="12" id="KW-0539">Nucleus</keyword>
<sequence>MALPLGKLTILIGAGVVGSVIAKEGSLPDFSGLVSGAFKVVLNQFKSSDPAPAVKKLPHNDALMAQVNSLRQELQLLARDRSITIVNASGTGGKKYVTVVVIVVVGYGYVWWKGWKLPDLMFATKRSLSDACTSIGNQMGKLYGTIDDVKKKLSSRMNRLDENLDECAALTESTREEISVTQQKADTISGNFKSVHVAVRVLESRIKEIEEKQPSSSSSSRPAIELPPVSPSSRGSQSGSSRLSLELPSVTPSAKAGSPSTVSTDQPSPSNSGGSVQESRTNGSSSGLFGLSRLSGVYAPFLSRTRSATDSVVQQTRLLHFDNDSFGRWKEQNRAVGNNIVVTLGMVLTGRESLIRLIGRRRRFLPNRRSIFSYPIPNPNPNPNLSPNPSPNPVAEEPSQQPDQNGDVQCPVCGCNLPGDDHNRINSHLDACLSHSQPKPATKRKLSQRTLLELNFSPSNSKPKLQSLTHESDSASFLPLPNNGCEEEEKCDEQELPQKHETVVNTTIVATSSSSSPVNIGVPDDSKPVDVFVPDDSKPVDVLVPDDSKPVDVLGATLETFIVGRRHADNPDEICAGTAISLLRDPENVKDPNAVKVVSGDSACCKSLGFLPRHLAQYLSPLIDNYGLGFQLCQLDYCNRRCLKSRVLHYVIVLVLILFLKNVCAVVTLGMVLTGRESLIRLIGRRRRFLPNRRSIFSYPIPNPNPNPNLSPNPSPNPVAEEPSQQPDQNGDVQCPVCGCNLPGDDHNRINSHLDACLSHSQPKPATKRKLSQRTLLELNFSPSNSKPKLQSLTHESDSASFLPLPNNGCEEEEKCDEQELPQKHETVVNTTIVATSSSSSPVNIGVPDDSKPVDVFVPDDSKPVDVLVPDDSKPVDVLGATLETFIVGRRHADNPDEICAGTAISLLRDPENVKDPNAVKVVSGDSACCKSLGFLPRHLAQYLSPLIDNYGLGFQGHVTSVPKHSLEIVPIQVTCHKTADGESKHANETFICLWKNVQHVVKFASRNPPSSVKYQLNFCLMLQEVLRNNIHLLTEDEKTYMDSFTLLSNDSQRLFIRLHTRKGPWFRMSSISYSEIVDTQKAVKELAEKEYIHFIEGANQLCMSDVKDILHVLNVSELREIWSISLKKGGGHGLKKQHLISSIISRDAGVPWSQLSTMILERSGSCIRISSKAESLMWRIERLFFLNGEQDLSSFLLVDMGKIKYPAYNCIISEPIFSNRRNLLSYEEAIEVAQIMDEALDTNKIEVVLRCIKIAESRVSTDFPDRYSTSESVSSIRHLFTASWVYSKVVTVGISFLEQERRYTDAINLLRWLLNGFPSDLRRGYWTLRLSIDLEHLGFIDESLQVAENGLLDPWIRAGSRMALQRRVLRLGKPPRRWKVPSFSRSALQKIPQVFVQGRPLNSDLGGKSRYYNEEGKQCGVEELALNYYAADGGGWQGVHAESGIWLTIFGLLMWDVVYADVPNVFYTRFQNAPIDFGTDGFYTSRKSVIESHLQQIRDGMAEEFLIKSWETHIGTACRGVNWDSHSLDVLRAVVTCVGGTCLASLCQLLAQDYRSWSSGMPDLLLWRFHGEYSGEAKLVEVKGHSDRLSEQQRAWLLLLMDCGFSVEVCKVKPL</sequence>
<evidence type="ECO:0000256" key="2">
    <source>
        <dbReference type="ARBA" id="ARBA00005533"/>
    </source>
</evidence>
<evidence type="ECO:0000259" key="16">
    <source>
        <dbReference type="SMART" id="SM00734"/>
    </source>
</evidence>
<dbReference type="Pfam" id="PF21315">
    <property type="entry name" value="FAN1_HTH"/>
    <property type="match status" value="1"/>
</dbReference>
<dbReference type="Pfam" id="PF07889">
    <property type="entry name" value="DUF1664"/>
    <property type="match status" value="1"/>
</dbReference>
<feature type="domain" description="HIRAN" evidence="17">
    <location>
        <begin position="880"/>
        <end position="978"/>
    </location>
</feature>
<evidence type="ECO:0000256" key="11">
    <source>
        <dbReference type="ARBA" id="ARBA00023211"/>
    </source>
</evidence>
<dbReference type="SMART" id="SM00990">
    <property type="entry name" value="VRR_NUC"/>
    <property type="match status" value="1"/>
</dbReference>
<dbReference type="GO" id="GO:0008409">
    <property type="term" value="F:5'-3' exonuclease activity"/>
    <property type="evidence" value="ECO:0007669"/>
    <property type="project" value="TreeGrafter"/>
</dbReference>
<dbReference type="InterPro" id="IPR049132">
    <property type="entry name" value="FAN1-like_euk"/>
</dbReference>
<evidence type="ECO:0000256" key="5">
    <source>
        <dbReference type="ARBA" id="ARBA00022763"/>
    </source>
</evidence>
<dbReference type="PANTHER" id="PTHR15749">
    <property type="entry name" value="FANCONI-ASSOCIATED NUCLEASE 1"/>
    <property type="match status" value="1"/>
</dbReference>
<evidence type="ECO:0000256" key="1">
    <source>
        <dbReference type="ARBA" id="ARBA00000983"/>
    </source>
</evidence>
<feature type="signal peptide" evidence="15">
    <location>
        <begin position="1"/>
        <end position="22"/>
    </location>
</feature>
<keyword evidence="15" id="KW-0732">Signal</keyword>
<name>A0A4D6NIL7_VIGUN</name>
<comment type="catalytic activity">
    <reaction evidence="1 12">
        <text>Hydrolytically removes 5'-nucleotides successively from the 3'-hydroxy termini of 3'-hydroxy-terminated oligonucleotides.</text>
        <dbReference type="EC" id="3.1.4.1"/>
    </reaction>
</comment>
<dbReference type="EMBL" id="CP039354">
    <property type="protein sequence ID" value="QCE12822.1"/>
    <property type="molecule type" value="Genomic_DNA"/>
</dbReference>
<dbReference type="Gene3D" id="3.30.70.2330">
    <property type="match status" value="2"/>
</dbReference>
<dbReference type="SMART" id="SM00910">
    <property type="entry name" value="HIRAN"/>
    <property type="match status" value="2"/>
</dbReference>
<keyword evidence="6" id="KW-0863">Zinc-finger</keyword>
<dbReference type="SMART" id="SM00734">
    <property type="entry name" value="ZnF_Rad18"/>
    <property type="match status" value="2"/>
</dbReference>
<keyword evidence="7 12" id="KW-0378">Hydrolase</keyword>
<dbReference type="InterPro" id="IPR014905">
    <property type="entry name" value="HIRAN"/>
</dbReference>
<feature type="compositionally biased region" description="Polar residues" evidence="13">
    <location>
        <begin position="258"/>
        <end position="282"/>
    </location>
</feature>
<evidence type="ECO:0000259" key="18">
    <source>
        <dbReference type="SMART" id="SM00990"/>
    </source>
</evidence>
<evidence type="ECO:0000256" key="12">
    <source>
        <dbReference type="RuleBase" id="RU365033"/>
    </source>
</evidence>
<dbReference type="GO" id="GO:0036297">
    <property type="term" value="P:interstrand cross-link repair"/>
    <property type="evidence" value="ECO:0007669"/>
    <property type="project" value="InterPro"/>
</dbReference>
<dbReference type="GO" id="GO:0016818">
    <property type="term" value="F:hydrolase activity, acting on acid anhydrides, in phosphorus-containing anhydrides"/>
    <property type="evidence" value="ECO:0007669"/>
    <property type="project" value="InterPro"/>
</dbReference>
<dbReference type="Pfam" id="PF21170">
    <property type="entry name" value="FAN1_TPR"/>
    <property type="match status" value="1"/>
</dbReference>
<organism evidence="19 20">
    <name type="scientific">Vigna unguiculata</name>
    <name type="common">Cowpea</name>
    <dbReference type="NCBI Taxonomy" id="3917"/>
    <lineage>
        <taxon>Eukaryota</taxon>
        <taxon>Viridiplantae</taxon>
        <taxon>Streptophyta</taxon>
        <taxon>Embryophyta</taxon>
        <taxon>Tracheophyta</taxon>
        <taxon>Spermatophyta</taxon>
        <taxon>Magnoliopsida</taxon>
        <taxon>eudicotyledons</taxon>
        <taxon>Gunneridae</taxon>
        <taxon>Pentapetalae</taxon>
        <taxon>rosids</taxon>
        <taxon>fabids</taxon>
        <taxon>Fabales</taxon>
        <taxon>Fabaceae</taxon>
        <taxon>Papilionoideae</taxon>
        <taxon>50 kb inversion clade</taxon>
        <taxon>NPAAA clade</taxon>
        <taxon>indigoferoid/millettioid clade</taxon>
        <taxon>Phaseoleae</taxon>
        <taxon>Vigna</taxon>
    </lineage>
</organism>
<dbReference type="GO" id="GO:0070336">
    <property type="term" value="F:flap-structured DNA binding"/>
    <property type="evidence" value="ECO:0007669"/>
    <property type="project" value="TreeGrafter"/>
</dbReference>
<keyword evidence="8" id="KW-0862">Zinc</keyword>
<feature type="domain" description="UBZ4-type" evidence="16">
    <location>
        <begin position="732"/>
        <end position="758"/>
    </location>
</feature>
<dbReference type="CDD" id="cd22326">
    <property type="entry name" value="FAN1-like"/>
    <property type="match status" value="1"/>
</dbReference>
<keyword evidence="11 12" id="KW-0464">Manganese</keyword>
<feature type="domain" description="VRR-NUC" evidence="18">
    <location>
        <begin position="1498"/>
        <end position="1615"/>
    </location>
</feature>
<keyword evidence="4 12" id="KW-0479">Metal-binding</keyword>
<evidence type="ECO:0000256" key="9">
    <source>
        <dbReference type="ARBA" id="ARBA00022842"/>
    </source>
</evidence>
<feature type="chain" id="PRO_5020041885" description="Fanconi-associated nuclease" evidence="15">
    <location>
        <begin position="23"/>
        <end position="1616"/>
    </location>
</feature>
<keyword evidence="10 12" id="KW-0234">DNA repair</keyword>
<dbReference type="EC" id="3.1.4.1" evidence="12"/>
<accession>A0A4D6NIL7</accession>
<evidence type="ECO:0000313" key="20">
    <source>
        <dbReference type="Proteomes" id="UP000501690"/>
    </source>
</evidence>
<evidence type="ECO:0000256" key="4">
    <source>
        <dbReference type="ARBA" id="ARBA00022723"/>
    </source>
</evidence>
<feature type="compositionally biased region" description="Low complexity" evidence="13">
    <location>
        <begin position="231"/>
        <end position="245"/>
    </location>
</feature>
<dbReference type="Pfam" id="PF08774">
    <property type="entry name" value="VRR_NUC"/>
    <property type="match status" value="1"/>
</dbReference>
<dbReference type="InterPro" id="IPR049126">
    <property type="entry name" value="FAN1-like_TPR"/>
</dbReference>
<keyword evidence="5 12" id="KW-0227">DNA damage</keyword>
<dbReference type="GO" id="GO:0017108">
    <property type="term" value="F:5'-flap endonuclease activity"/>
    <property type="evidence" value="ECO:0007669"/>
    <property type="project" value="TreeGrafter"/>
</dbReference>
<proteinExistence type="inferred from homology"/>
<dbReference type="Proteomes" id="UP000501690">
    <property type="component" value="Linkage Group LG10"/>
</dbReference>
<comment type="cofactor">
    <cofactor evidence="12">
        <name>Mg(2+)</name>
        <dbReference type="ChEBI" id="CHEBI:18420"/>
    </cofactor>
    <cofactor evidence="12">
        <name>Mn(2+)</name>
        <dbReference type="ChEBI" id="CHEBI:29035"/>
    </cofactor>
</comment>
<dbReference type="GO" id="GO:0008270">
    <property type="term" value="F:zinc ion binding"/>
    <property type="evidence" value="ECO:0007669"/>
    <property type="project" value="UniProtKB-KW"/>
</dbReference>
<dbReference type="InterPro" id="IPR006642">
    <property type="entry name" value="Rad18_UBZ4"/>
</dbReference>
<feature type="region of interest" description="Disordered" evidence="13">
    <location>
        <begin position="209"/>
        <end position="287"/>
    </location>
</feature>
<evidence type="ECO:0000256" key="15">
    <source>
        <dbReference type="SAM" id="SignalP"/>
    </source>
</evidence>
<keyword evidence="14" id="KW-0472">Membrane</keyword>
<dbReference type="InterPro" id="IPR014883">
    <property type="entry name" value="VRR_NUC"/>
</dbReference>
<feature type="region of interest" description="Disordered" evidence="13">
    <location>
        <begin position="700"/>
        <end position="730"/>
    </location>
</feature>
<keyword evidence="14" id="KW-0812">Transmembrane</keyword>
<gene>
    <name evidence="19" type="ORF">DEO72_LG10g4072</name>
</gene>
<feature type="compositionally biased region" description="Pro residues" evidence="13">
    <location>
        <begin position="701"/>
        <end position="717"/>
    </location>
</feature>
<dbReference type="Gene3D" id="3.30.160.60">
    <property type="entry name" value="Classic Zinc Finger"/>
    <property type="match status" value="2"/>
</dbReference>
<feature type="transmembrane region" description="Helical" evidence="14">
    <location>
        <begin position="96"/>
        <end position="112"/>
    </location>
</feature>
<evidence type="ECO:0000256" key="14">
    <source>
        <dbReference type="SAM" id="Phobius"/>
    </source>
</evidence>
<dbReference type="Pfam" id="PF08797">
    <property type="entry name" value="HIRAN"/>
    <property type="match status" value="2"/>
</dbReference>
<keyword evidence="14" id="KW-1133">Transmembrane helix</keyword>
<dbReference type="GO" id="GO:0005634">
    <property type="term" value="C:nucleus"/>
    <property type="evidence" value="ECO:0007669"/>
    <property type="project" value="UniProtKB-SubCell"/>
</dbReference>
<feature type="domain" description="HIRAN" evidence="17">
    <location>
        <begin position="555"/>
        <end position="659"/>
    </location>
</feature>
<protein>
    <recommendedName>
        <fullName evidence="12">Fanconi-associated nuclease</fullName>
        <ecNumber evidence="12">3.1.4.1</ecNumber>
    </recommendedName>
</protein>
<keyword evidence="3 12" id="KW-0540">Nuclease</keyword>
<evidence type="ECO:0000313" key="19">
    <source>
        <dbReference type="EMBL" id="QCE12822.1"/>
    </source>
</evidence>